<dbReference type="PANTHER" id="PTHR33169">
    <property type="entry name" value="PADR-FAMILY TRANSCRIPTIONAL REGULATOR"/>
    <property type="match status" value="1"/>
</dbReference>
<protein>
    <submittedName>
        <fullName evidence="2">PadR family transcriptional regulator</fullName>
    </submittedName>
</protein>
<keyword evidence="3" id="KW-1185">Reference proteome</keyword>
<evidence type="ECO:0000259" key="1">
    <source>
        <dbReference type="Pfam" id="PF03551"/>
    </source>
</evidence>
<dbReference type="EMBL" id="JAMPKX010000015">
    <property type="protein sequence ID" value="MEP0949752.1"/>
    <property type="molecule type" value="Genomic_DNA"/>
</dbReference>
<comment type="caution">
    <text evidence="2">The sequence shown here is derived from an EMBL/GenBank/DDBJ whole genome shotgun (WGS) entry which is preliminary data.</text>
</comment>
<sequence length="121" mass="13590">MAKKNTTHKPLTPAVFYILLALSTQESHGYEIMKQVESDSQGKVKMGPGTLYGSIGRMIKAGLIGESDKKIDPTMDDERRIYYKITGLGKKALAAELERYSEILMVAQQKRIFPNTFAYDI</sequence>
<dbReference type="InterPro" id="IPR036388">
    <property type="entry name" value="WH-like_DNA-bd_sf"/>
</dbReference>
<evidence type="ECO:0000313" key="3">
    <source>
        <dbReference type="Proteomes" id="UP001482513"/>
    </source>
</evidence>
<reference evidence="2 3" key="1">
    <citation type="submission" date="2022-04" db="EMBL/GenBank/DDBJ databases">
        <title>Positive selection, recombination, and allopatry shape intraspecific diversity of widespread and dominant cyanobacteria.</title>
        <authorList>
            <person name="Wei J."/>
            <person name="Shu W."/>
            <person name="Hu C."/>
        </authorList>
    </citation>
    <scope>NUCLEOTIDE SEQUENCE [LARGE SCALE GENOMIC DNA]</scope>
    <source>
        <strain evidence="2 3">DQ-A4</strain>
    </source>
</reference>
<evidence type="ECO:0000313" key="2">
    <source>
        <dbReference type="EMBL" id="MEP0949752.1"/>
    </source>
</evidence>
<dbReference type="Proteomes" id="UP001482513">
    <property type="component" value="Unassembled WGS sequence"/>
</dbReference>
<dbReference type="InterPro" id="IPR005149">
    <property type="entry name" value="Tscrpt_reg_PadR_N"/>
</dbReference>
<dbReference type="Pfam" id="PF03551">
    <property type="entry name" value="PadR"/>
    <property type="match status" value="1"/>
</dbReference>
<dbReference type="InterPro" id="IPR036390">
    <property type="entry name" value="WH_DNA-bd_sf"/>
</dbReference>
<accession>A0ABV0KAJ2</accession>
<dbReference type="InterPro" id="IPR052509">
    <property type="entry name" value="Metal_resp_DNA-bind_regulator"/>
</dbReference>
<dbReference type="RefSeq" id="WP_190703247.1">
    <property type="nucleotide sequence ID" value="NZ_JAMPKX010000015.1"/>
</dbReference>
<dbReference type="PANTHER" id="PTHR33169:SF13">
    <property type="entry name" value="PADR-FAMILY TRANSCRIPTIONAL REGULATOR"/>
    <property type="match status" value="1"/>
</dbReference>
<dbReference type="Gene3D" id="1.10.10.10">
    <property type="entry name" value="Winged helix-like DNA-binding domain superfamily/Winged helix DNA-binding domain"/>
    <property type="match status" value="1"/>
</dbReference>
<name>A0ABV0KAJ2_9CYAN</name>
<feature type="domain" description="Transcription regulator PadR N-terminal" evidence="1">
    <location>
        <begin position="18"/>
        <end position="94"/>
    </location>
</feature>
<proteinExistence type="predicted"/>
<gene>
    <name evidence="2" type="ORF">NC992_22955</name>
</gene>
<organism evidence="2 3">
    <name type="scientific">Leptolyngbya subtilissima DQ-A4</name>
    <dbReference type="NCBI Taxonomy" id="2933933"/>
    <lineage>
        <taxon>Bacteria</taxon>
        <taxon>Bacillati</taxon>
        <taxon>Cyanobacteriota</taxon>
        <taxon>Cyanophyceae</taxon>
        <taxon>Leptolyngbyales</taxon>
        <taxon>Leptolyngbyaceae</taxon>
        <taxon>Leptolyngbya group</taxon>
        <taxon>Leptolyngbya</taxon>
    </lineage>
</organism>
<dbReference type="SUPFAM" id="SSF46785">
    <property type="entry name" value="Winged helix' DNA-binding domain"/>
    <property type="match status" value="1"/>
</dbReference>